<dbReference type="RefSeq" id="WP_038242001.1">
    <property type="nucleotide sequence ID" value="NZ_CAWLWS010000143.1"/>
</dbReference>
<dbReference type="Proteomes" id="UP000019202">
    <property type="component" value="Unassembled WGS sequence"/>
</dbReference>
<dbReference type="InterPro" id="IPR003898">
    <property type="entry name" value="Borpert_toxA"/>
</dbReference>
<keyword evidence="2" id="KW-1185">Reference proteome</keyword>
<dbReference type="AlphaFoldDB" id="W1J4D0"/>
<comment type="caution">
    <text evidence="1">The sequence shown here is derived from an EMBL/GenBank/DDBJ whole genome shotgun (WGS) entry which is preliminary data.</text>
</comment>
<proteinExistence type="predicted"/>
<sequence>MKIVKLLTLLFVLFLYATQSLAVVFFYRVDYRPFTRISANNPPGFNAWGTNDDLLRHVEGASLGGSNPTSPASEQSAFISTTSDLNQAISLGETITISGIEGLGRLPFYIYEIRPTDNFYSVERSFRYYEQQTGDTEIYNQMLAAFGDQREYAAYLHIPIAQIHRVIRYNYNAERNRYEVAQTVDNEDYVDAPTGPNPGPYPRIPASGPAAYLPPDILCTISLNNSSSMSRFFTRSLSEPVDYVTTMKNRKRCHIMMEEMSGISDLLLD</sequence>
<reference evidence="1" key="1">
    <citation type="submission" date="2013-11" db="EMBL/GenBank/DDBJ databases">
        <title>Draft genome sequence and annotation of the entomopathogenic bacteria, Xenorhabdus cabanillasi strain JM26 and Xenorhabdus szentirmai strain DSM 16338.</title>
        <authorList>
            <person name="Gualtieri M."/>
            <person name="Ogier J.C."/>
            <person name="Pages S."/>
            <person name="Givaudan A."/>
            <person name="Gaudriault S."/>
        </authorList>
    </citation>
    <scope>NUCLEOTIDE SEQUENCE [LARGE SCALE GENOMIC DNA]</scope>
    <source>
        <strain evidence="1">DSM 16338</strain>
    </source>
</reference>
<dbReference type="GO" id="GO:0005576">
    <property type="term" value="C:extracellular region"/>
    <property type="evidence" value="ECO:0007669"/>
    <property type="project" value="InterPro"/>
</dbReference>
<evidence type="ECO:0000313" key="2">
    <source>
        <dbReference type="Proteomes" id="UP000019202"/>
    </source>
</evidence>
<accession>W1J4D0</accession>
<dbReference type="Gene3D" id="3.90.210.10">
    <property type="entry name" value="Heat-Labile Enterotoxin, subunit A"/>
    <property type="match status" value="1"/>
</dbReference>
<dbReference type="GO" id="GO:0003950">
    <property type="term" value="F:NAD+ poly-ADP-ribosyltransferase activity"/>
    <property type="evidence" value="ECO:0007669"/>
    <property type="project" value="InterPro"/>
</dbReference>
<evidence type="ECO:0000313" key="1">
    <source>
        <dbReference type="EMBL" id="CDL85584.1"/>
    </source>
</evidence>
<dbReference type="STRING" id="1427518.XSR1_80084"/>
<gene>
    <name evidence="1" type="ORF">XSR1_80084</name>
</gene>
<dbReference type="SUPFAM" id="SSF56399">
    <property type="entry name" value="ADP-ribosylation"/>
    <property type="match status" value="1"/>
</dbReference>
<dbReference type="OrthoDB" id="6446522at2"/>
<name>W1J4D0_9GAMM</name>
<organism evidence="1 2">
    <name type="scientific">Xenorhabdus szentirmaii DSM 16338</name>
    <dbReference type="NCBI Taxonomy" id="1427518"/>
    <lineage>
        <taxon>Bacteria</taxon>
        <taxon>Pseudomonadati</taxon>
        <taxon>Pseudomonadota</taxon>
        <taxon>Gammaproteobacteria</taxon>
        <taxon>Enterobacterales</taxon>
        <taxon>Morganellaceae</taxon>
        <taxon>Xenorhabdus</taxon>
    </lineage>
</organism>
<protein>
    <submittedName>
        <fullName evidence="1">Uncharacterized protein</fullName>
    </submittedName>
</protein>
<dbReference type="EMBL" id="CBXF010000143">
    <property type="protein sequence ID" value="CDL85584.1"/>
    <property type="molecule type" value="Genomic_DNA"/>
</dbReference>
<dbReference type="Pfam" id="PF02917">
    <property type="entry name" value="Pertussis_S1"/>
    <property type="match status" value="1"/>
</dbReference>